<accession>A0ABQ5EQI4</accession>
<feature type="compositionally biased region" description="Basic and acidic residues" evidence="1">
    <location>
        <begin position="262"/>
        <end position="275"/>
    </location>
</feature>
<gene>
    <name evidence="2" type="ORF">Tco_0988290</name>
</gene>
<reference evidence="2" key="2">
    <citation type="submission" date="2022-01" db="EMBL/GenBank/DDBJ databases">
        <authorList>
            <person name="Yamashiro T."/>
            <person name="Shiraishi A."/>
            <person name="Satake H."/>
            <person name="Nakayama K."/>
        </authorList>
    </citation>
    <scope>NUCLEOTIDE SEQUENCE</scope>
</reference>
<protein>
    <recommendedName>
        <fullName evidence="4">Transposase (Putative), gypsy type</fullName>
    </recommendedName>
</protein>
<feature type="region of interest" description="Disordered" evidence="1">
    <location>
        <begin position="180"/>
        <end position="200"/>
    </location>
</feature>
<sequence>MGRDTIQLDNAVSTISQEYILEFTSEYGIPEGLHPMLPGPEDTIVDFPEGKVGMYIKFFELANFRIPISQFLFDIPGYYQIHILQLLVIGAAKVSHFEIACRVLNIAPTLALFSVFYVDEVVFPTVVDWRTSAPKDKMPTADSYLAANVIMLNTRRTLIQKQPEVLLCLVGLSQNYLLGDDEDGPVQPNQRPNPSKVKTGIRPRAAHEVPLLTVIANRVIKMKDLSVASGSSGTPSTVKRSPLDFDNENPAPTVTGGSGAEEQAHDGLAHKEPPKETAATTEVAQEPVVNASPKVLRRDHESGLTRSTTVGKSLASMGLEGGSILSAPASWETPTDTIDPDPISYAKPPSAPERDIVQSSKGAAVAGDLDMEPTSPSIHSMVSSSRSRNWCDHMHPPGYFLELRHLPNEDFLGQYNITLARQVAISSQLRLRFEQEAKLLKKSMAQFADLQVSHDGLSHQVLTLQAQVTGEEKIKPAFEEFKKYEDSKVEKRCSEMDARLDVLSIDFDEELYPHMLTAIAGRRWAISKGMIEGLEYGVRQGEAKLYLAAIEAYDPKADDKYVTALHALKDLKYPLIDQLEKLRDAPLDLIMASLHLESDTGEDAPQWIRELRPSSSQLKIPVYPEALDPKDPWAYKEEILLSDGVPVSVPTVVLWGFATLLADFCGQQIVVPKDESSSQAN</sequence>
<evidence type="ECO:0000313" key="3">
    <source>
        <dbReference type="Proteomes" id="UP001151760"/>
    </source>
</evidence>
<comment type="caution">
    <text evidence="2">The sequence shown here is derived from an EMBL/GenBank/DDBJ whole genome shotgun (WGS) entry which is preliminary data.</text>
</comment>
<reference evidence="2" key="1">
    <citation type="journal article" date="2022" name="Int. J. Mol. Sci.">
        <title>Draft Genome of Tanacetum Coccineum: Genomic Comparison of Closely Related Tanacetum-Family Plants.</title>
        <authorList>
            <person name="Yamashiro T."/>
            <person name="Shiraishi A."/>
            <person name="Nakayama K."/>
            <person name="Satake H."/>
        </authorList>
    </citation>
    <scope>NUCLEOTIDE SEQUENCE</scope>
</reference>
<evidence type="ECO:0000256" key="1">
    <source>
        <dbReference type="SAM" id="MobiDB-lite"/>
    </source>
</evidence>
<feature type="compositionally biased region" description="Polar residues" evidence="1">
    <location>
        <begin position="228"/>
        <end position="239"/>
    </location>
</feature>
<dbReference type="Proteomes" id="UP001151760">
    <property type="component" value="Unassembled WGS sequence"/>
</dbReference>
<evidence type="ECO:0008006" key="4">
    <source>
        <dbReference type="Google" id="ProtNLM"/>
    </source>
</evidence>
<name>A0ABQ5EQI4_9ASTR</name>
<proteinExistence type="predicted"/>
<feature type="region of interest" description="Disordered" evidence="1">
    <location>
        <begin position="227"/>
        <end position="283"/>
    </location>
</feature>
<keyword evidence="3" id="KW-1185">Reference proteome</keyword>
<organism evidence="2 3">
    <name type="scientific">Tanacetum coccineum</name>
    <dbReference type="NCBI Taxonomy" id="301880"/>
    <lineage>
        <taxon>Eukaryota</taxon>
        <taxon>Viridiplantae</taxon>
        <taxon>Streptophyta</taxon>
        <taxon>Embryophyta</taxon>
        <taxon>Tracheophyta</taxon>
        <taxon>Spermatophyta</taxon>
        <taxon>Magnoliopsida</taxon>
        <taxon>eudicotyledons</taxon>
        <taxon>Gunneridae</taxon>
        <taxon>Pentapetalae</taxon>
        <taxon>asterids</taxon>
        <taxon>campanulids</taxon>
        <taxon>Asterales</taxon>
        <taxon>Asteraceae</taxon>
        <taxon>Asteroideae</taxon>
        <taxon>Anthemideae</taxon>
        <taxon>Anthemidinae</taxon>
        <taxon>Tanacetum</taxon>
    </lineage>
</organism>
<evidence type="ECO:0000313" key="2">
    <source>
        <dbReference type="EMBL" id="GJT53236.1"/>
    </source>
</evidence>
<dbReference type="EMBL" id="BQNB010016568">
    <property type="protein sequence ID" value="GJT53236.1"/>
    <property type="molecule type" value="Genomic_DNA"/>
</dbReference>